<dbReference type="SUPFAM" id="SSF81321">
    <property type="entry name" value="Family A G protein-coupled receptor-like"/>
    <property type="match status" value="1"/>
</dbReference>
<dbReference type="AlphaFoldDB" id="A0A8B7B9Q0"/>
<feature type="transmembrane region" description="Helical" evidence="13">
    <location>
        <begin position="152"/>
        <end position="174"/>
    </location>
</feature>
<evidence type="ECO:0000256" key="12">
    <source>
        <dbReference type="ARBA" id="ARBA00023224"/>
    </source>
</evidence>
<proteinExistence type="inferred from homology"/>
<dbReference type="PANTHER" id="PTHR24062">
    <property type="entry name" value="VOMERONASAL TYPE-1 RECEPTOR"/>
    <property type="match status" value="1"/>
</dbReference>
<evidence type="ECO:0000313" key="16">
    <source>
        <dbReference type="RefSeq" id="XP_007955506.1"/>
    </source>
</evidence>
<dbReference type="RefSeq" id="XP_007955506.1">
    <property type="nucleotide sequence ID" value="XM_007957315.2"/>
</dbReference>
<evidence type="ECO:0000256" key="2">
    <source>
        <dbReference type="ARBA" id="ARBA00004651"/>
    </source>
</evidence>
<evidence type="ECO:0000259" key="14">
    <source>
        <dbReference type="PROSITE" id="PS50262"/>
    </source>
</evidence>
<dbReference type="FunFam" id="1.20.1070.10:FF:000033">
    <property type="entry name" value="Vomeronasal type-1 receptor"/>
    <property type="match status" value="1"/>
</dbReference>
<dbReference type="GO" id="GO:0007606">
    <property type="term" value="P:sensory perception of chemical stimulus"/>
    <property type="evidence" value="ECO:0007669"/>
    <property type="project" value="UniProtKB-ARBA"/>
</dbReference>
<organism evidence="15 16">
    <name type="scientific">Orycteropus afer afer</name>
    <dbReference type="NCBI Taxonomy" id="1230840"/>
    <lineage>
        <taxon>Eukaryota</taxon>
        <taxon>Metazoa</taxon>
        <taxon>Chordata</taxon>
        <taxon>Craniata</taxon>
        <taxon>Vertebrata</taxon>
        <taxon>Euteleostomi</taxon>
        <taxon>Mammalia</taxon>
        <taxon>Eutheria</taxon>
        <taxon>Afrotheria</taxon>
        <taxon>Tubulidentata</taxon>
        <taxon>Orycteropodidae</taxon>
        <taxon>Orycteropus</taxon>
    </lineage>
</organism>
<name>A0A8B7B9Q0_ORYAF</name>
<dbReference type="Pfam" id="PF03402">
    <property type="entry name" value="V1R"/>
    <property type="match status" value="1"/>
</dbReference>
<feature type="transmembrane region" description="Helical" evidence="13">
    <location>
        <begin position="208"/>
        <end position="236"/>
    </location>
</feature>
<evidence type="ECO:0000256" key="1">
    <source>
        <dbReference type="ARBA" id="ARBA00003878"/>
    </source>
</evidence>
<feature type="transmembrane region" description="Helical" evidence="13">
    <location>
        <begin position="263"/>
        <end position="288"/>
    </location>
</feature>
<dbReference type="GeneID" id="103211363"/>
<dbReference type="Proteomes" id="UP000694850">
    <property type="component" value="Unplaced"/>
</dbReference>
<keyword evidence="7 13" id="KW-1133">Transmembrane helix</keyword>
<protein>
    <recommendedName>
        <fullName evidence="13">Vomeronasal type-1 receptor</fullName>
    </recommendedName>
</protein>
<evidence type="ECO:0000256" key="5">
    <source>
        <dbReference type="ARBA" id="ARBA00022507"/>
    </source>
</evidence>
<dbReference type="GO" id="GO:0019236">
    <property type="term" value="P:response to pheromone"/>
    <property type="evidence" value="ECO:0007669"/>
    <property type="project" value="UniProtKB-KW"/>
</dbReference>
<keyword evidence="5 13" id="KW-0589">Pheromone response</keyword>
<evidence type="ECO:0000256" key="4">
    <source>
        <dbReference type="ARBA" id="ARBA00022475"/>
    </source>
</evidence>
<comment type="similarity">
    <text evidence="3 13">Belongs to the G-protein coupled receptor 1 family.</text>
</comment>
<evidence type="ECO:0000256" key="11">
    <source>
        <dbReference type="ARBA" id="ARBA00023180"/>
    </source>
</evidence>
<dbReference type="PROSITE" id="PS50262">
    <property type="entry name" value="G_PROTEIN_RECEP_F1_2"/>
    <property type="match status" value="1"/>
</dbReference>
<keyword evidence="9 13" id="KW-0472">Membrane</keyword>
<sequence>MLHVARVSSFPAGPTDSEDTYQSLVTDRMSSQDLIVGIIFLLQTTIGLMGNFSLLVHFIHFYFSKCRLKSIDLILMHLTIANFLAILCKGVPKTMAALGWKDFLSDLGCRLLLYVHRVGRGVSFSSVSLLSVFQAITISTRSSVWAELKVKVLRCLGFSIFLCWILHMLVNIIFPMYVTGPWKNKSISSYKDYGYCSSVRNDKTADSLLAALLMFSDVVPLGLMTWASGSMVFILYRHKQRVQHLHRNNVSPRSSPETRATQTILVLVSTFVTLYTLSSTFQLLISALHDPSWWVLHTDALIGACFATVSPFILMSRDSSVSRFCFAWIRKTKSSSLIRNT</sequence>
<feature type="transmembrane region" description="Helical" evidence="13">
    <location>
        <begin position="34"/>
        <end position="59"/>
    </location>
</feature>
<comment type="function">
    <text evidence="1">Putative pheromone receptor.</text>
</comment>
<evidence type="ECO:0000256" key="9">
    <source>
        <dbReference type="ARBA" id="ARBA00023136"/>
    </source>
</evidence>
<feature type="domain" description="G-protein coupled receptors family 1 profile" evidence="14">
    <location>
        <begin position="50"/>
        <end position="314"/>
    </location>
</feature>
<dbReference type="InterPro" id="IPR017452">
    <property type="entry name" value="GPCR_Rhodpsn_7TM"/>
</dbReference>
<accession>A0A8B7B9Q0</accession>
<keyword evidence="6 13" id="KW-0812">Transmembrane</keyword>
<keyword evidence="4 13" id="KW-1003">Cell membrane</keyword>
<evidence type="ECO:0000256" key="13">
    <source>
        <dbReference type="RuleBase" id="RU364061"/>
    </source>
</evidence>
<keyword evidence="11" id="KW-0325">Glycoprotein</keyword>
<evidence type="ECO:0000256" key="6">
    <source>
        <dbReference type="ARBA" id="ARBA00022692"/>
    </source>
</evidence>
<keyword evidence="12 13" id="KW-0807">Transducer</keyword>
<dbReference type="PRINTS" id="PR01534">
    <property type="entry name" value="VOMERONASL1R"/>
</dbReference>
<dbReference type="InterPro" id="IPR004072">
    <property type="entry name" value="Vmron_rcpt_1"/>
</dbReference>
<dbReference type="GO" id="GO:0005886">
    <property type="term" value="C:plasma membrane"/>
    <property type="evidence" value="ECO:0007669"/>
    <property type="project" value="UniProtKB-SubCell"/>
</dbReference>
<dbReference type="GO" id="GO:0016503">
    <property type="term" value="F:pheromone receptor activity"/>
    <property type="evidence" value="ECO:0007669"/>
    <property type="project" value="InterPro"/>
</dbReference>
<evidence type="ECO:0000256" key="10">
    <source>
        <dbReference type="ARBA" id="ARBA00023170"/>
    </source>
</evidence>
<reference evidence="16" key="1">
    <citation type="submission" date="2025-08" db="UniProtKB">
        <authorList>
            <consortium name="RefSeq"/>
        </authorList>
    </citation>
    <scope>IDENTIFICATION</scope>
</reference>
<dbReference type="CDD" id="cd13949">
    <property type="entry name" value="7tm_V1R_pheromone"/>
    <property type="match status" value="1"/>
</dbReference>
<evidence type="ECO:0000256" key="7">
    <source>
        <dbReference type="ARBA" id="ARBA00022989"/>
    </source>
</evidence>
<gene>
    <name evidence="16" type="primary">LOC103211363</name>
</gene>
<dbReference type="OrthoDB" id="9606139at2759"/>
<keyword evidence="10 13" id="KW-0675">Receptor</keyword>
<evidence type="ECO:0000256" key="3">
    <source>
        <dbReference type="ARBA" id="ARBA00010663"/>
    </source>
</evidence>
<comment type="subcellular location">
    <subcellularLocation>
        <location evidence="2 13">Cell membrane</location>
        <topology evidence="2 13">Multi-pass membrane protein</topology>
    </subcellularLocation>
</comment>
<evidence type="ECO:0000256" key="8">
    <source>
        <dbReference type="ARBA" id="ARBA00023040"/>
    </source>
</evidence>
<evidence type="ECO:0000313" key="15">
    <source>
        <dbReference type="Proteomes" id="UP000694850"/>
    </source>
</evidence>
<dbReference type="Gene3D" id="1.20.1070.10">
    <property type="entry name" value="Rhodopsin 7-helix transmembrane proteins"/>
    <property type="match status" value="1"/>
</dbReference>
<feature type="transmembrane region" description="Helical" evidence="13">
    <location>
        <begin position="71"/>
        <end position="92"/>
    </location>
</feature>
<keyword evidence="15" id="KW-1185">Reference proteome</keyword>
<keyword evidence="8 13" id="KW-0297">G-protein coupled receptor</keyword>
<feature type="transmembrane region" description="Helical" evidence="13">
    <location>
        <begin position="294"/>
        <end position="314"/>
    </location>
</feature>